<accession>A0ACC1KE69</accession>
<organism evidence="1 2">
    <name type="scientific">Coemansia helicoidea</name>
    <dbReference type="NCBI Taxonomy" id="1286919"/>
    <lineage>
        <taxon>Eukaryota</taxon>
        <taxon>Fungi</taxon>
        <taxon>Fungi incertae sedis</taxon>
        <taxon>Zoopagomycota</taxon>
        <taxon>Kickxellomycotina</taxon>
        <taxon>Kickxellomycetes</taxon>
        <taxon>Kickxellales</taxon>
        <taxon>Kickxellaceae</taxon>
        <taxon>Coemansia</taxon>
    </lineage>
</organism>
<name>A0ACC1KE69_9FUNG</name>
<evidence type="ECO:0000313" key="1">
    <source>
        <dbReference type="EMBL" id="KAJ2788445.1"/>
    </source>
</evidence>
<dbReference type="Proteomes" id="UP001140087">
    <property type="component" value="Unassembled WGS sequence"/>
</dbReference>
<proteinExistence type="predicted"/>
<comment type="caution">
    <text evidence="1">The sequence shown here is derived from an EMBL/GenBank/DDBJ whole genome shotgun (WGS) entry which is preliminary data.</text>
</comment>
<reference evidence="1" key="1">
    <citation type="submission" date="2022-07" db="EMBL/GenBank/DDBJ databases">
        <title>Phylogenomic reconstructions and comparative analyses of Kickxellomycotina fungi.</title>
        <authorList>
            <person name="Reynolds N.K."/>
            <person name="Stajich J.E."/>
            <person name="Barry K."/>
            <person name="Grigoriev I.V."/>
            <person name="Crous P."/>
            <person name="Smith M.E."/>
        </authorList>
    </citation>
    <scope>NUCLEOTIDE SEQUENCE</scope>
    <source>
        <strain evidence="1">BCRC 34780</strain>
    </source>
</reference>
<protein>
    <submittedName>
        <fullName evidence="1">AAA ATPase midasin</fullName>
    </submittedName>
</protein>
<sequence length="219" mass="23497">MPFADTRHARCLLERIAASVQRAEPVLLVGETGTGKTTAVQRLATLAGRELAVFNLSQQSDASDLLGGFRPVDVARVALQLRETFDELFGRTLSVRKNAAFLDRARTAFGRRDWKRLAALYRAAVANARQMIAAAEEAAAATADAGAVPPAKRPRLAVEDVGALATAWDAFEQRLDGFEAVRSARLAFHFAEGALVRAARAGGWILLDEVNLAAAETLA</sequence>
<evidence type="ECO:0000313" key="2">
    <source>
        <dbReference type="Proteomes" id="UP001140087"/>
    </source>
</evidence>
<feature type="non-terminal residue" evidence="1">
    <location>
        <position position="219"/>
    </location>
</feature>
<keyword evidence="2" id="KW-1185">Reference proteome</keyword>
<dbReference type="EMBL" id="JANBUN010004073">
    <property type="protein sequence ID" value="KAJ2788445.1"/>
    <property type="molecule type" value="Genomic_DNA"/>
</dbReference>
<gene>
    <name evidence="1" type="primary">MDN1_4</name>
    <name evidence="1" type="ORF">H4R21_007003</name>
</gene>